<sequence length="108" mass="12953">MKMVHVDENENVSDTAWNDEVEEIQFIEKRERDDIEFIGAGRKGNASKVDKDIPLDEPSYSDVLKHFRWENRSLQKRHKYQILYFPLEEPLTKSEMRKRKILTSERIS</sequence>
<comment type="caution">
    <text evidence="1">The sequence shown here is derived from an EMBL/GenBank/DDBJ whole genome shotgun (WGS) entry which is preliminary data.</text>
</comment>
<keyword evidence="2" id="KW-1185">Reference proteome</keyword>
<dbReference type="Proteomes" id="UP001142393">
    <property type="component" value="Unassembled WGS sequence"/>
</dbReference>
<reference evidence="1 2" key="1">
    <citation type="journal article" date="2023" name="Proc. Natl. Acad. Sci. U.S.A.">
        <title>A global phylogenomic analysis of the shiitake genus Lentinula.</title>
        <authorList>
            <person name="Sierra-Patev S."/>
            <person name="Min B."/>
            <person name="Naranjo-Ortiz M."/>
            <person name="Looney B."/>
            <person name="Konkel Z."/>
            <person name="Slot J.C."/>
            <person name="Sakamoto Y."/>
            <person name="Steenwyk J.L."/>
            <person name="Rokas A."/>
            <person name="Carro J."/>
            <person name="Camarero S."/>
            <person name="Ferreira P."/>
            <person name="Molpeceres G."/>
            <person name="Ruiz-Duenas F.J."/>
            <person name="Serrano A."/>
            <person name="Henrissat B."/>
            <person name="Drula E."/>
            <person name="Hughes K.W."/>
            <person name="Mata J.L."/>
            <person name="Ishikawa N.K."/>
            <person name="Vargas-Isla R."/>
            <person name="Ushijima S."/>
            <person name="Smith C.A."/>
            <person name="Donoghue J."/>
            <person name="Ahrendt S."/>
            <person name="Andreopoulos W."/>
            <person name="He G."/>
            <person name="LaButti K."/>
            <person name="Lipzen A."/>
            <person name="Ng V."/>
            <person name="Riley R."/>
            <person name="Sandor L."/>
            <person name="Barry K."/>
            <person name="Martinez A.T."/>
            <person name="Xiao Y."/>
            <person name="Gibbons J.G."/>
            <person name="Terashima K."/>
            <person name="Grigoriev I.V."/>
            <person name="Hibbett D."/>
        </authorList>
    </citation>
    <scope>NUCLEOTIDE SEQUENCE [LARGE SCALE GENOMIC DNA]</scope>
    <source>
        <strain evidence="1 2">TFB7810</strain>
    </source>
</reference>
<dbReference type="AlphaFoldDB" id="A0A9W8TVF1"/>
<organism evidence="1 2">
    <name type="scientific">Lentinula detonsa</name>
    <dbReference type="NCBI Taxonomy" id="2804962"/>
    <lineage>
        <taxon>Eukaryota</taxon>
        <taxon>Fungi</taxon>
        <taxon>Dikarya</taxon>
        <taxon>Basidiomycota</taxon>
        <taxon>Agaricomycotina</taxon>
        <taxon>Agaricomycetes</taxon>
        <taxon>Agaricomycetidae</taxon>
        <taxon>Agaricales</taxon>
        <taxon>Marasmiineae</taxon>
        <taxon>Omphalotaceae</taxon>
        <taxon>Lentinula</taxon>
    </lineage>
</organism>
<evidence type="ECO:0000313" key="2">
    <source>
        <dbReference type="Proteomes" id="UP001142393"/>
    </source>
</evidence>
<gene>
    <name evidence="1" type="ORF">DFH05DRAFT_257771</name>
</gene>
<proteinExistence type="predicted"/>
<accession>A0A9W8TVF1</accession>
<name>A0A9W8TVF1_9AGAR</name>
<evidence type="ECO:0000313" key="1">
    <source>
        <dbReference type="EMBL" id="KAJ3741886.1"/>
    </source>
</evidence>
<dbReference type="EMBL" id="JANVFU010000011">
    <property type="protein sequence ID" value="KAJ3741886.1"/>
    <property type="molecule type" value="Genomic_DNA"/>
</dbReference>
<protein>
    <submittedName>
        <fullName evidence="1">Uncharacterized protein</fullName>
    </submittedName>
</protein>